<keyword evidence="16" id="KW-1185">Reference proteome</keyword>
<keyword evidence="10 13" id="KW-0508">mRNA splicing</keyword>
<dbReference type="CDD" id="cd01726">
    <property type="entry name" value="LSm6"/>
    <property type="match status" value="1"/>
</dbReference>
<keyword evidence="4" id="KW-0963">Cytoplasm</keyword>
<dbReference type="GO" id="GO:0005681">
    <property type="term" value="C:spliceosomal complex"/>
    <property type="evidence" value="ECO:0007669"/>
    <property type="project" value="UniProtKB-KW"/>
</dbReference>
<evidence type="ECO:0000256" key="10">
    <source>
        <dbReference type="ARBA" id="ARBA00023187"/>
    </source>
</evidence>
<evidence type="ECO:0000256" key="11">
    <source>
        <dbReference type="ARBA" id="ARBA00023242"/>
    </source>
</evidence>
<evidence type="ECO:0000256" key="9">
    <source>
        <dbReference type="ARBA" id="ARBA00022884"/>
    </source>
</evidence>
<evidence type="ECO:0000256" key="8">
    <source>
        <dbReference type="ARBA" id="ARBA00022728"/>
    </source>
</evidence>
<proteinExistence type="inferred from homology"/>
<reference evidence="15" key="2">
    <citation type="submission" date="2013-10" db="EMBL/GenBank/DDBJ databases">
        <authorList>
            <person name="Aslett M."/>
        </authorList>
    </citation>
    <scope>NUCLEOTIDE SEQUENCE [LARGE SCALE GENOMIC DNA]</scope>
    <source>
        <strain evidence="15">Houghton</strain>
    </source>
</reference>
<sequence length="91" mass="9901">MTAKPPAPASTGRKTPSEFLQSVLGGNVLVKLNSGVIYKGIMQCLDDRMNIALEKAQEFSEEQTLVASYPLALIRGNNVLYISSEKEAETQ</sequence>
<dbReference type="GO" id="GO:0005730">
    <property type="term" value="C:nucleolus"/>
    <property type="evidence" value="ECO:0007669"/>
    <property type="project" value="TreeGrafter"/>
</dbReference>
<dbReference type="InterPro" id="IPR001163">
    <property type="entry name" value="Sm_dom_euk/arc"/>
</dbReference>
<keyword evidence="8 13" id="KW-0747">Spliceosome</keyword>
<keyword evidence="11 13" id="KW-0539">Nucleus</keyword>
<evidence type="ECO:0000256" key="13">
    <source>
        <dbReference type="PIRNR" id="PIRNR006609"/>
    </source>
</evidence>
<dbReference type="PANTHER" id="PTHR11021:SF1">
    <property type="entry name" value="U6 SNRNA-ASSOCIATED SM-LIKE PROTEIN LSM6"/>
    <property type="match status" value="1"/>
</dbReference>
<evidence type="ECO:0000256" key="4">
    <source>
        <dbReference type="ARBA" id="ARBA00022490"/>
    </source>
</evidence>
<dbReference type="GO" id="GO:0008033">
    <property type="term" value="P:tRNA processing"/>
    <property type="evidence" value="ECO:0007669"/>
    <property type="project" value="UniProtKB-KW"/>
</dbReference>
<evidence type="ECO:0000313" key="15">
    <source>
        <dbReference type="EMBL" id="CDI86811.1"/>
    </source>
</evidence>
<keyword evidence="9 13" id="KW-0694">RNA-binding</keyword>
<dbReference type="EMBL" id="HG696083">
    <property type="protein sequence ID" value="CDI86811.1"/>
    <property type="molecule type" value="Genomic_DNA"/>
</dbReference>
<dbReference type="GO" id="GO:0030490">
    <property type="term" value="P:maturation of SSU-rRNA"/>
    <property type="evidence" value="ECO:0007669"/>
    <property type="project" value="TreeGrafter"/>
</dbReference>
<dbReference type="PANTHER" id="PTHR11021">
    <property type="entry name" value="SMALL NUCLEAR RIBONUCLEOPROTEIN F SNRNP-F"/>
    <property type="match status" value="1"/>
</dbReference>
<dbReference type="Proteomes" id="UP000018201">
    <property type="component" value="Unassembled WGS sequence"/>
</dbReference>
<evidence type="ECO:0000256" key="7">
    <source>
        <dbReference type="ARBA" id="ARBA00022694"/>
    </source>
</evidence>
<dbReference type="InterPro" id="IPR010920">
    <property type="entry name" value="LSM_dom_sf"/>
</dbReference>
<evidence type="ECO:0000256" key="6">
    <source>
        <dbReference type="ARBA" id="ARBA00022664"/>
    </source>
</evidence>
<organism evidence="15 16">
    <name type="scientific">Eimeria praecox</name>
    <dbReference type="NCBI Taxonomy" id="51316"/>
    <lineage>
        <taxon>Eukaryota</taxon>
        <taxon>Sar</taxon>
        <taxon>Alveolata</taxon>
        <taxon>Apicomplexa</taxon>
        <taxon>Conoidasida</taxon>
        <taxon>Coccidia</taxon>
        <taxon>Eucoccidiorida</taxon>
        <taxon>Eimeriorina</taxon>
        <taxon>Eimeriidae</taxon>
        <taxon>Eimeria</taxon>
    </lineage>
</organism>
<evidence type="ECO:0000259" key="14">
    <source>
        <dbReference type="PROSITE" id="PS52002"/>
    </source>
</evidence>
<reference evidence="15" key="1">
    <citation type="submission" date="2013-10" db="EMBL/GenBank/DDBJ databases">
        <title>Genomic analysis of the causative agents of coccidiosis in chickens.</title>
        <authorList>
            <person name="Reid A.J."/>
            <person name="Blake D."/>
            <person name="Billington K."/>
            <person name="Browne H."/>
            <person name="Dunn M."/>
            <person name="Hung S."/>
            <person name="Kawahara F."/>
            <person name="Miranda-Saavedra D."/>
            <person name="Mourier T."/>
            <person name="Nagra H."/>
            <person name="Otto T.D."/>
            <person name="Rawlings N."/>
            <person name="Sanchez A."/>
            <person name="Sanders M."/>
            <person name="Subramaniam C."/>
            <person name="Tay Y."/>
            <person name="Dear P."/>
            <person name="Doerig C."/>
            <person name="Gruber A."/>
            <person name="Parkinson J."/>
            <person name="Shirley M."/>
            <person name="Wan K.L."/>
            <person name="Berriman M."/>
            <person name="Tomley F."/>
            <person name="Pain A."/>
        </authorList>
    </citation>
    <scope>NUCLEOTIDE SEQUENCE [LARGE SCALE GENOMIC DNA]</scope>
    <source>
        <strain evidence="15">Houghton</strain>
    </source>
</reference>
<evidence type="ECO:0000313" key="16">
    <source>
        <dbReference type="Proteomes" id="UP000018201"/>
    </source>
</evidence>
<dbReference type="VEuPathDB" id="ToxoDB:EPH_0074470"/>
<name>U6H2J0_9EIME</name>
<protein>
    <submittedName>
        <fullName evidence="15">Small nuclear ribonucleoprotein F, putative</fullName>
    </submittedName>
</protein>
<evidence type="ECO:0000256" key="3">
    <source>
        <dbReference type="ARBA" id="ARBA00007927"/>
    </source>
</evidence>
<dbReference type="InterPro" id="IPR016487">
    <property type="entry name" value="Lsm6/sSmF"/>
</dbReference>
<dbReference type="PROSITE" id="PS52002">
    <property type="entry name" value="SM"/>
    <property type="match status" value="1"/>
</dbReference>
<dbReference type="Pfam" id="PF01423">
    <property type="entry name" value="LSM"/>
    <property type="match status" value="1"/>
</dbReference>
<comment type="subcellular location">
    <subcellularLocation>
        <location evidence="2">Cytoplasm</location>
    </subcellularLocation>
    <subcellularLocation>
        <location evidence="1 13">Nucleus</location>
    </subcellularLocation>
</comment>
<dbReference type="GO" id="GO:0005732">
    <property type="term" value="C:sno(s)RNA-containing ribonucleoprotein complex"/>
    <property type="evidence" value="ECO:0007669"/>
    <property type="project" value="TreeGrafter"/>
</dbReference>
<dbReference type="Gene3D" id="2.30.30.100">
    <property type="match status" value="1"/>
</dbReference>
<dbReference type="GO" id="GO:0046540">
    <property type="term" value="C:U4/U6 x U5 tri-snRNP complex"/>
    <property type="evidence" value="ECO:0007669"/>
    <property type="project" value="TreeGrafter"/>
</dbReference>
<comment type="similarity">
    <text evidence="3 13">Belongs to the snRNP Sm proteins family. SmF/LSm6 subfamily.</text>
</comment>
<dbReference type="AlphaFoldDB" id="U6H2J0"/>
<dbReference type="InterPro" id="IPR047575">
    <property type="entry name" value="Sm"/>
</dbReference>
<evidence type="ECO:0000256" key="1">
    <source>
        <dbReference type="ARBA" id="ARBA00004123"/>
    </source>
</evidence>
<keyword evidence="6 13" id="KW-0507">mRNA processing</keyword>
<accession>U6H2J0</accession>
<evidence type="ECO:0000256" key="5">
    <source>
        <dbReference type="ARBA" id="ARBA00022552"/>
    </source>
</evidence>
<dbReference type="SUPFAM" id="SSF50182">
    <property type="entry name" value="Sm-like ribonucleoproteins"/>
    <property type="match status" value="1"/>
</dbReference>
<evidence type="ECO:0000256" key="2">
    <source>
        <dbReference type="ARBA" id="ARBA00004496"/>
    </source>
</evidence>
<dbReference type="GO" id="GO:0000398">
    <property type="term" value="P:mRNA splicing, via spliceosome"/>
    <property type="evidence" value="ECO:0007669"/>
    <property type="project" value="InterPro"/>
</dbReference>
<dbReference type="GO" id="GO:0005688">
    <property type="term" value="C:U6 snRNP"/>
    <property type="evidence" value="ECO:0007669"/>
    <property type="project" value="TreeGrafter"/>
</dbReference>
<keyword evidence="12 13" id="KW-0687">Ribonucleoprotein</keyword>
<dbReference type="GO" id="GO:0003723">
    <property type="term" value="F:RNA binding"/>
    <property type="evidence" value="ECO:0007669"/>
    <property type="project" value="UniProtKB-UniRule"/>
</dbReference>
<dbReference type="GO" id="GO:0000932">
    <property type="term" value="C:P-body"/>
    <property type="evidence" value="ECO:0007669"/>
    <property type="project" value="TreeGrafter"/>
</dbReference>
<feature type="domain" description="Sm" evidence="14">
    <location>
        <begin position="15"/>
        <end position="88"/>
    </location>
</feature>
<evidence type="ECO:0000256" key="12">
    <source>
        <dbReference type="ARBA" id="ARBA00023274"/>
    </source>
</evidence>
<keyword evidence="5" id="KW-0698">rRNA processing</keyword>
<keyword evidence="7" id="KW-0819">tRNA processing</keyword>
<dbReference type="OrthoDB" id="268799at2759"/>
<gene>
    <name evidence="15" type="ORF">EPH_0074470</name>
</gene>
<dbReference type="SMART" id="SM00651">
    <property type="entry name" value="Sm"/>
    <property type="match status" value="1"/>
</dbReference>